<dbReference type="InterPro" id="IPR000675">
    <property type="entry name" value="Cutinase/axe"/>
</dbReference>
<dbReference type="RefSeq" id="XP_023624666.1">
    <property type="nucleotide sequence ID" value="XM_023768898.1"/>
</dbReference>
<gene>
    <name evidence="4" type="ORF">RCC_03611</name>
</gene>
<sequence>MQQTASLSLLTLLSALSTTQAVPTTSCPPIHIFGARETTAKPGFGLAGAFITDIIDAFPDATTEAISYPANGNAGLTDSTYKTSVRYGVGNATQQIKAFAGKCPDAMIVLVGYSQGSKVFDDALCGGGDPNMGISSTDPTIAQYNIRAVLLPADDRFTPGEPYHVGNATHGGFDARPSDQIHCGSFDDQIQLYCDAEDKYCSNGSSLKTHNGYHGVYGVQALEFVKGKLKG</sequence>
<dbReference type="GeneID" id="35598810"/>
<dbReference type="Pfam" id="PF01083">
    <property type="entry name" value="Cutinase"/>
    <property type="match status" value="1"/>
</dbReference>
<dbReference type="PANTHER" id="PTHR33630">
    <property type="entry name" value="CUTINASE RV1984C-RELATED-RELATED"/>
    <property type="match status" value="1"/>
</dbReference>
<dbReference type="PANTHER" id="PTHR33630:SF13">
    <property type="entry name" value="ACETYLXYLAN ESTERASE"/>
    <property type="match status" value="1"/>
</dbReference>
<dbReference type="InterPro" id="IPR029058">
    <property type="entry name" value="AB_hydrolase_fold"/>
</dbReference>
<dbReference type="SUPFAM" id="SSF53474">
    <property type="entry name" value="alpha/beta-Hydrolases"/>
    <property type="match status" value="1"/>
</dbReference>
<accession>A0A2D3UUK6</accession>
<organism evidence="4 5">
    <name type="scientific">Ramularia collo-cygni</name>
    <dbReference type="NCBI Taxonomy" id="112498"/>
    <lineage>
        <taxon>Eukaryota</taxon>
        <taxon>Fungi</taxon>
        <taxon>Dikarya</taxon>
        <taxon>Ascomycota</taxon>
        <taxon>Pezizomycotina</taxon>
        <taxon>Dothideomycetes</taxon>
        <taxon>Dothideomycetidae</taxon>
        <taxon>Mycosphaerellales</taxon>
        <taxon>Mycosphaerellaceae</taxon>
        <taxon>Ramularia</taxon>
    </lineage>
</organism>
<keyword evidence="3" id="KW-0732">Signal</keyword>
<feature type="chain" id="PRO_5013622437" evidence="3">
    <location>
        <begin position="22"/>
        <end position="231"/>
    </location>
</feature>
<dbReference type="SMART" id="SM01110">
    <property type="entry name" value="Cutinase"/>
    <property type="match status" value="1"/>
</dbReference>
<keyword evidence="1" id="KW-0378">Hydrolase</keyword>
<name>A0A2D3UUK6_9PEZI</name>
<dbReference type="Gene3D" id="3.40.50.1820">
    <property type="entry name" value="alpha/beta hydrolase"/>
    <property type="match status" value="1"/>
</dbReference>
<dbReference type="AlphaFoldDB" id="A0A2D3UUK6"/>
<keyword evidence="5" id="KW-1185">Reference proteome</keyword>
<protein>
    <submittedName>
        <fullName evidence="4">Related to acetylxylan esterase</fullName>
    </submittedName>
</protein>
<evidence type="ECO:0000313" key="5">
    <source>
        <dbReference type="Proteomes" id="UP000225277"/>
    </source>
</evidence>
<evidence type="ECO:0000256" key="3">
    <source>
        <dbReference type="SAM" id="SignalP"/>
    </source>
</evidence>
<proteinExistence type="predicted"/>
<keyword evidence="2" id="KW-1015">Disulfide bond</keyword>
<dbReference type="STRING" id="112498.A0A2D3UUK6"/>
<feature type="signal peptide" evidence="3">
    <location>
        <begin position="1"/>
        <end position="21"/>
    </location>
</feature>
<evidence type="ECO:0000256" key="1">
    <source>
        <dbReference type="ARBA" id="ARBA00022801"/>
    </source>
</evidence>
<dbReference type="Proteomes" id="UP000225277">
    <property type="component" value="Unassembled WGS sequence"/>
</dbReference>
<evidence type="ECO:0000256" key="2">
    <source>
        <dbReference type="ARBA" id="ARBA00023157"/>
    </source>
</evidence>
<dbReference type="GO" id="GO:0052689">
    <property type="term" value="F:carboxylic ester hydrolase activity"/>
    <property type="evidence" value="ECO:0007669"/>
    <property type="project" value="UniProtKB-ARBA"/>
</dbReference>
<reference evidence="4 5" key="1">
    <citation type="submission" date="2016-03" db="EMBL/GenBank/DDBJ databases">
        <authorList>
            <person name="Ploux O."/>
        </authorList>
    </citation>
    <scope>NUCLEOTIDE SEQUENCE [LARGE SCALE GENOMIC DNA]</scope>
    <source>
        <strain evidence="4 5">URUG2</strain>
    </source>
</reference>
<dbReference type="OrthoDB" id="2586582at2759"/>
<dbReference type="EMBL" id="FJUY01000004">
    <property type="protein sequence ID" value="CZT17775.1"/>
    <property type="molecule type" value="Genomic_DNA"/>
</dbReference>
<evidence type="ECO:0000313" key="4">
    <source>
        <dbReference type="EMBL" id="CZT17775.1"/>
    </source>
</evidence>